<gene>
    <name evidence="2" type="ORF">AX777_17460</name>
</gene>
<evidence type="ECO:0000313" key="2">
    <source>
        <dbReference type="EMBL" id="OAH45395.1"/>
    </source>
</evidence>
<dbReference type="InterPro" id="IPR018640">
    <property type="entry name" value="DUF2063"/>
</dbReference>
<proteinExistence type="predicted"/>
<evidence type="ECO:0000313" key="3">
    <source>
        <dbReference type="Proteomes" id="UP000077262"/>
    </source>
</evidence>
<reference evidence="2 3" key="1">
    <citation type="submission" date="2016-02" db="EMBL/GenBank/DDBJ databases">
        <authorList>
            <person name="Wen L."/>
            <person name="He K."/>
            <person name="Yang H."/>
        </authorList>
    </citation>
    <scope>NUCLEOTIDE SEQUENCE [LARGE SCALE GENOMIC DNA]</scope>
    <source>
        <strain evidence="2 3">CD09_2</strain>
    </source>
</reference>
<dbReference type="AlphaFoldDB" id="A0A177JY87"/>
<accession>A0A177JY87</accession>
<comment type="caution">
    <text evidence="2">The sequence shown here is derived from an EMBL/GenBank/DDBJ whole genome shotgun (WGS) entry which is preliminary data.</text>
</comment>
<dbReference type="OrthoDB" id="4146344at2"/>
<evidence type="ECO:0000259" key="1">
    <source>
        <dbReference type="Pfam" id="PF09836"/>
    </source>
</evidence>
<name>A0A177JY87_SPHYA</name>
<protein>
    <recommendedName>
        <fullName evidence="1">Putative DNA-binding domain-containing protein</fullName>
    </recommendedName>
</protein>
<dbReference type="Proteomes" id="UP000077262">
    <property type="component" value="Unassembled WGS sequence"/>
</dbReference>
<organism evidence="2 3">
    <name type="scientific">Sphingobium yanoikuyae</name>
    <name type="common">Sphingomonas yanoikuyae</name>
    <dbReference type="NCBI Taxonomy" id="13690"/>
    <lineage>
        <taxon>Bacteria</taxon>
        <taxon>Pseudomonadati</taxon>
        <taxon>Pseudomonadota</taxon>
        <taxon>Alphaproteobacteria</taxon>
        <taxon>Sphingomonadales</taxon>
        <taxon>Sphingomonadaceae</taxon>
        <taxon>Sphingobium</taxon>
    </lineage>
</organism>
<dbReference type="Pfam" id="PF09836">
    <property type="entry name" value="DUF2063"/>
    <property type="match status" value="1"/>
</dbReference>
<sequence>MLEAADFQQAFGAMLAAPDTVADSAIRRALTIHRNTASKAARDALFANFPVVAALVGEDAFAACASSYVDAVPPAEARLCLYGDRFAAFVDAWAAFAEAPYLGAVGSVERLVVEALFAADAPLLDPAVLANGIDPEAVLQRHPASRTAKTLAPAASLWLAHQPDAPEDALESIVWQPELILVTRPEDAIEVRVIDVPTRAFLAGTTLVDAAERAAGEGGDVAEIFASLLGAGAFAAQDQQGELQ</sequence>
<feature type="domain" description="Putative DNA-binding" evidence="1">
    <location>
        <begin position="7"/>
        <end position="90"/>
    </location>
</feature>
<dbReference type="EMBL" id="LSTR01000025">
    <property type="protein sequence ID" value="OAH45395.1"/>
    <property type="molecule type" value="Genomic_DNA"/>
</dbReference>
<dbReference type="RefSeq" id="WP_063976227.1">
    <property type="nucleotide sequence ID" value="NZ_LSTR01000025.1"/>
</dbReference>